<dbReference type="AlphaFoldDB" id="A0A9W9T8E5"/>
<protein>
    <submittedName>
        <fullName evidence="1">CAZyme family GH18</fullName>
    </submittedName>
</protein>
<sequence length="163" mass="19031">MDSALNAIKGDLWHFDSPEKIVFHDTNWRPLVDADDSSQALTLLRSVFSVYNYQNGESFQKRFNIVYKKVRGELDLAAAEYFKLSGKVVDLGECWDRFFKIQKDLMVNFGKKFVEKGIEELAAQWAKDLNKEKAEVVNQVLKQLREKMGQIFMNDFEAEYEPF</sequence>
<gene>
    <name evidence="1" type="ORF">N7449_000546</name>
</gene>
<dbReference type="Proteomes" id="UP001150942">
    <property type="component" value="Unassembled WGS sequence"/>
</dbReference>
<evidence type="ECO:0000313" key="1">
    <source>
        <dbReference type="EMBL" id="KAJ5213377.1"/>
    </source>
</evidence>
<keyword evidence="2" id="KW-1185">Reference proteome</keyword>
<organism evidence="1 2">
    <name type="scientific">Penicillium cf. viridicatum</name>
    <dbReference type="NCBI Taxonomy" id="2972119"/>
    <lineage>
        <taxon>Eukaryota</taxon>
        <taxon>Fungi</taxon>
        <taxon>Dikarya</taxon>
        <taxon>Ascomycota</taxon>
        <taxon>Pezizomycotina</taxon>
        <taxon>Eurotiomycetes</taxon>
        <taxon>Eurotiomycetidae</taxon>
        <taxon>Eurotiales</taxon>
        <taxon>Aspergillaceae</taxon>
        <taxon>Penicillium</taxon>
    </lineage>
</organism>
<reference evidence="1" key="2">
    <citation type="journal article" date="2023" name="IMA Fungus">
        <title>Comparative genomic study of the Penicillium genus elucidates a diverse pangenome and 15 lateral gene transfer events.</title>
        <authorList>
            <person name="Petersen C."/>
            <person name="Sorensen T."/>
            <person name="Nielsen M.R."/>
            <person name="Sondergaard T.E."/>
            <person name="Sorensen J.L."/>
            <person name="Fitzpatrick D.A."/>
            <person name="Frisvad J.C."/>
            <person name="Nielsen K.L."/>
        </authorList>
    </citation>
    <scope>NUCLEOTIDE SEQUENCE</scope>
    <source>
        <strain evidence="1">IBT 20477</strain>
    </source>
</reference>
<dbReference type="OrthoDB" id="73875at2759"/>
<accession>A0A9W9T8E5</accession>
<comment type="caution">
    <text evidence="1">The sequence shown here is derived from an EMBL/GenBank/DDBJ whole genome shotgun (WGS) entry which is preliminary data.</text>
</comment>
<evidence type="ECO:0000313" key="2">
    <source>
        <dbReference type="Proteomes" id="UP001150942"/>
    </source>
</evidence>
<reference evidence="1" key="1">
    <citation type="submission" date="2022-11" db="EMBL/GenBank/DDBJ databases">
        <authorList>
            <person name="Petersen C."/>
        </authorList>
    </citation>
    <scope>NUCLEOTIDE SEQUENCE</scope>
    <source>
        <strain evidence="1">IBT 20477</strain>
    </source>
</reference>
<dbReference type="EMBL" id="JAPQKQ010000001">
    <property type="protein sequence ID" value="KAJ5213377.1"/>
    <property type="molecule type" value="Genomic_DNA"/>
</dbReference>
<proteinExistence type="predicted"/>
<name>A0A9W9T8E5_9EURO</name>